<feature type="compositionally biased region" description="Basic and acidic residues" evidence="1">
    <location>
        <begin position="102"/>
        <end position="117"/>
    </location>
</feature>
<feature type="chain" id="PRO_5035832027" evidence="2">
    <location>
        <begin position="22"/>
        <end position="130"/>
    </location>
</feature>
<dbReference type="Proteomes" id="UP000677803">
    <property type="component" value="Unassembled WGS sequence"/>
</dbReference>
<accession>A0A8S4BE15</accession>
<reference evidence="3" key="1">
    <citation type="submission" date="2021-05" db="EMBL/GenBank/DDBJ databases">
        <authorList>
            <person name="Tigano A."/>
        </authorList>
    </citation>
    <scope>NUCLEOTIDE SEQUENCE</scope>
</reference>
<feature type="compositionally biased region" description="Pro residues" evidence="1">
    <location>
        <begin position="121"/>
        <end position="130"/>
    </location>
</feature>
<sequence>MPPHLPLCCLSLLLLLHVAAAKPASEIQGLTRLLEAGLDSDRSALGAPEREPATSAQLSSAHAAKESALARVLEDLLRSPKRAWSRWKKGGGLRSCFGATEQRARADSGRDGSRPRGVEPSSPPHAPAVK</sequence>
<evidence type="ECO:0000313" key="4">
    <source>
        <dbReference type="Proteomes" id="UP000677803"/>
    </source>
</evidence>
<dbReference type="AlphaFoldDB" id="A0A8S4BE15"/>
<dbReference type="OrthoDB" id="8834370at2759"/>
<name>A0A8S4BE15_9TELE</name>
<evidence type="ECO:0000256" key="2">
    <source>
        <dbReference type="SAM" id="SignalP"/>
    </source>
</evidence>
<evidence type="ECO:0000256" key="1">
    <source>
        <dbReference type="SAM" id="MobiDB-lite"/>
    </source>
</evidence>
<organism evidence="3 4">
    <name type="scientific">Menidia menidia</name>
    <name type="common">Atlantic silverside</name>
    <dbReference type="NCBI Taxonomy" id="238744"/>
    <lineage>
        <taxon>Eukaryota</taxon>
        <taxon>Metazoa</taxon>
        <taxon>Chordata</taxon>
        <taxon>Craniata</taxon>
        <taxon>Vertebrata</taxon>
        <taxon>Euteleostomi</taxon>
        <taxon>Actinopterygii</taxon>
        <taxon>Neopterygii</taxon>
        <taxon>Teleostei</taxon>
        <taxon>Neoteleostei</taxon>
        <taxon>Acanthomorphata</taxon>
        <taxon>Ovalentaria</taxon>
        <taxon>Atherinomorphae</taxon>
        <taxon>Atheriniformes</taxon>
        <taxon>Atherinopsidae</taxon>
        <taxon>Menidiinae</taxon>
        <taxon>Menidia</taxon>
    </lineage>
</organism>
<protein>
    <submittedName>
        <fullName evidence="3">(Atlantic silverside) hypothetical protein</fullName>
    </submittedName>
</protein>
<feature type="signal peptide" evidence="2">
    <location>
        <begin position="1"/>
        <end position="21"/>
    </location>
</feature>
<dbReference type="EMBL" id="CAJRST010036111">
    <property type="protein sequence ID" value="CAG5986540.1"/>
    <property type="molecule type" value="Genomic_DNA"/>
</dbReference>
<comment type="caution">
    <text evidence="3">The sequence shown here is derived from an EMBL/GenBank/DDBJ whole genome shotgun (WGS) entry which is preliminary data.</text>
</comment>
<evidence type="ECO:0000313" key="3">
    <source>
        <dbReference type="EMBL" id="CAG5986540.1"/>
    </source>
</evidence>
<keyword evidence="2" id="KW-0732">Signal</keyword>
<keyword evidence="4" id="KW-1185">Reference proteome</keyword>
<proteinExistence type="predicted"/>
<gene>
    <name evidence="3" type="ORF">MMEN_LOCUS16955</name>
</gene>
<feature type="region of interest" description="Disordered" evidence="1">
    <location>
        <begin position="87"/>
        <end position="130"/>
    </location>
</feature>
<feature type="region of interest" description="Disordered" evidence="1">
    <location>
        <begin position="43"/>
        <end position="64"/>
    </location>
</feature>